<keyword evidence="2" id="KW-1185">Reference proteome</keyword>
<name>X6LFI5_RETFI</name>
<protein>
    <submittedName>
        <fullName evidence="1">Uncharacterized protein</fullName>
    </submittedName>
</protein>
<comment type="caution">
    <text evidence="1">The sequence shown here is derived from an EMBL/GenBank/DDBJ whole genome shotgun (WGS) entry which is preliminary data.</text>
</comment>
<accession>X6LFI5</accession>
<dbReference type="Proteomes" id="UP000023152">
    <property type="component" value="Unassembled WGS sequence"/>
</dbReference>
<sequence length="80" mass="9596">MNVCHIIETMSFISHKLLVQDILKSFVEYGDLNRMVVLFRFFTYVFGNDLLQHQIKSIFLQADHVHDAFEDMRIKMKEFI</sequence>
<organism evidence="1 2">
    <name type="scientific">Reticulomyxa filosa</name>
    <dbReference type="NCBI Taxonomy" id="46433"/>
    <lineage>
        <taxon>Eukaryota</taxon>
        <taxon>Sar</taxon>
        <taxon>Rhizaria</taxon>
        <taxon>Retaria</taxon>
        <taxon>Foraminifera</taxon>
        <taxon>Monothalamids</taxon>
        <taxon>Reticulomyxidae</taxon>
        <taxon>Reticulomyxa</taxon>
    </lineage>
</organism>
<evidence type="ECO:0000313" key="1">
    <source>
        <dbReference type="EMBL" id="ETO00758.1"/>
    </source>
</evidence>
<reference evidence="1 2" key="1">
    <citation type="journal article" date="2013" name="Curr. Biol.">
        <title>The Genome of the Foraminiferan Reticulomyxa filosa.</title>
        <authorList>
            <person name="Glockner G."/>
            <person name="Hulsmann N."/>
            <person name="Schleicher M."/>
            <person name="Noegel A.A."/>
            <person name="Eichinger L."/>
            <person name="Gallinger C."/>
            <person name="Pawlowski J."/>
            <person name="Sierra R."/>
            <person name="Euteneuer U."/>
            <person name="Pillet L."/>
            <person name="Moustafa A."/>
            <person name="Platzer M."/>
            <person name="Groth M."/>
            <person name="Szafranski K."/>
            <person name="Schliwa M."/>
        </authorList>
    </citation>
    <scope>NUCLEOTIDE SEQUENCE [LARGE SCALE GENOMIC DNA]</scope>
</reference>
<dbReference type="EMBL" id="ASPP01040097">
    <property type="protein sequence ID" value="ETO00758.1"/>
    <property type="molecule type" value="Genomic_DNA"/>
</dbReference>
<gene>
    <name evidence="1" type="ORF">RFI_36681</name>
</gene>
<evidence type="ECO:0000313" key="2">
    <source>
        <dbReference type="Proteomes" id="UP000023152"/>
    </source>
</evidence>
<dbReference type="AlphaFoldDB" id="X6LFI5"/>
<proteinExistence type="predicted"/>